<dbReference type="Pfam" id="PF20408">
    <property type="entry name" value="Abhydrolase_11"/>
    <property type="match status" value="1"/>
</dbReference>
<name>A0A0D2AV40_9EURO</name>
<dbReference type="Proteomes" id="UP000054466">
    <property type="component" value="Unassembled WGS sequence"/>
</dbReference>
<evidence type="ECO:0000256" key="1">
    <source>
        <dbReference type="SAM" id="MobiDB-lite"/>
    </source>
</evidence>
<feature type="compositionally biased region" description="Polar residues" evidence="1">
    <location>
        <begin position="42"/>
        <end position="66"/>
    </location>
</feature>
<dbReference type="InterPro" id="IPR026555">
    <property type="entry name" value="NSL3/Tex30"/>
</dbReference>
<proteinExistence type="predicted"/>
<dbReference type="VEuPathDB" id="FungiDB:PV07_04969"/>
<dbReference type="AlphaFoldDB" id="A0A0D2AV40"/>
<protein>
    <recommendedName>
        <fullName evidence="2">KANL3/Tex30 alpha/beta hydrolase-like domain-containing protein</fullName>
    </recommendedName>
</protein>
<feature type="region of interest" description="Disordered" evidence="1">
    <location>
        <begin position="1"/>
        <end position="66"/>
    </location>
</feature>
<organism evidence="3 4">
    <name type="scientific">Cladophialophora immunda</name>
    <dbReference type="NCBI Taxonomy" id="569365"/>
    <lineage>
        <taxon>Eukaryota</taxon>
        <taxon>Fungi</taxon>
        <taxon>Dikarya</taxon>
        <taxon>Ascomycota</taxon>
        <taxon>Pezizomycotina</taxon>
        <taxon>Eurotiomycetes</taxon>
        <taxon>Chaetothyriomycetidae</taxon>
        <taxon>Chaetothyriales</taxon>
        <taxon>Herpotrichiellaceae</taxon>
        <taxon>Cladophialophora</taxon>
    </lineage>
</organism>
<evidence type="ECO:0000259" key="2">
    <source>
        <dbReference type="Pfam" id="PF20408"/>
    </source>
</evidence>
<evidence type="ECO:0000313" key="3">
    <source>
        <dbReference type="EMBL" id="KIW29132.1"/>
    </source>
</evidence>
<dbReference type="GeneID" id="27344163"/>
<dbReference type="SUPFAM" id="SSF53474">
    <property type="entry name" value="alpha/beta-Hydrolases"/>
    <property type="match status" value="1"/>
</dbReference>
<evidence type="ECO:0000313" key="4">
    <source>
        <dbReference type="Proteomes" id="UP000054466"/>
    </source>
</evidence>
<dbReference type="PANTHER" id="PTHR13136:SF11">
    <property type="entry name" value="TESTIS-EXPRESSED PROTEIN 30"/>
    <property type="match status" value="1"/>
</dbReference>
<keyword evidence="4" id="KW-1185">Reference proteome</keyword>
<dbReference type="HOGENOM" id="CLU_053551_2_0_1"/>
<accession>A0A0D2AV40</accession>
<dbReference type="OrthoDB" id="6415022at2759"/>
<sequence>MAPRSTRRATASAANEGANLKSEVPEAKPQVEGGEDVDMSSKENASTTERPEKSTTTATLPPSLNLGSSTIKFAPFTISSAAPGKSGKSSKETSCLRSHRAPHSTSLIFTHGAGGDLSAAAMVNFSQGFASTGSAIVMFPGNMNVKARAGLFGVVRAYEVENGSLAGPGGGGDDPSSDGPKGKGSGGAMGQGDAAGKKRKIEAQNAPLAYGGRSMGARAAVIASHTDSEVRALVLASYPLVGPSGDIRDKILLDVQEDVDVLFISGDNDNMCPLERLQAVREKMKARTWRMVVKGADHGMNIRGGKKLKEGTERLGKECGRVAAEWLRERDPDCREMEVRWDGETGRVLGKTWADSETGTTQGARKTAKKEAAQGVEEEESDEAQRVGTKRKRTKK</sequence>
<feature type="region of interest" description="Disordered" evidence="1">
    <location>
        <begin position="350"/>
        <end position="396"/>
    </location>
</feature>
<dbReference type="PANTHER" id="PTHR13136">
    <property type="entry name" value="TESTIS DEVELOPMENT PROTEIN PRTD"/>
    <property type="match status" value="1"/>
</dbReference>
<dbReference type="InterPro" id="IPR046879">
    <property type="entry name" value="KANL3/Tex30_Abhydrolase"/>
</dbReference>
<feature type="region of interest" description="Disordered" evidence="1">
    <location>
        <begin position="165"/>
        <end position="198"/>
    </location>
</feature>
<gene>
    <name evidence="3" type="ORF">PV07_04969</name>
</gene>
<feature type="domain" description="KANL3/Tex30 alpha/beta hydrolase-like" evidence="2">
    <location>
        <begin position="202"/>
        <end position="304"/>
    </location>
</feature>
<reference evidence="3 4" key="1">
    <citation type="submission" date="2015-01" db="EMBL/GenBank/DDBJ databases">
        <title>The Genome Sequence of Cladophialophora immunda CBS83496.</title>
        <authorList>
            <consortium name="The Broad Institute Genomics Platform"/>
            <person name="Cuomo C."/>
            <person name="de Hoog S."/>
            <person name="Gorbushina A."/>
            <person name="Stielow B."/>
            <person name="Teixiera M."/>
            <person name="Abouelleil A."/>
            <person name="Chapman S.B."/>
            <person name="Priest M."/>
            <person name="Young S.K."/>
            <person name="Wortman J."/>
            <person name="Nusbaum C."/>
            <person name="Birren B."/>
        </authorList>
    </citation>
    <scope>NUCLEOTIDE SEQUENCE [LARGE SCALE GENOMIC DNA]</scope>
    <source>
        <strain evidence="3 4">CBS 83496</strain>
    </source>
</reference>
<dbReference type="STRING" id="569365.A0A0D2AV40"/>
<dbReference type="InterPro" id="IPR029058">
    <property type="entry name" value="AB_hydrolase_fold"/>
</dbReference>
<dbReference type="EMBL" id="KN847042">
    <property type="protein sequence ID" value="KIW29132.1"/>
    <property type="molecule type" value="Genomic_DNA"/>
</dbReference>
<dbReference type="Gene3D" id="3.40.50.1820">
    <property type="entry name" value="alpha/beta hydrolase"/>
    <property type="match status" value="1"/>
</dbReference>
<feature type="compositionally biased region" description="Polar residues" evidence="1">
    <location>
        <begin position="355"/>
        <end position="364"/>
    </location>
</feature>
<dbReference type="RefSeq" id="XP_016249348.1">
    <property type="nucleotide sequence ID" value="XM_016391829.1"/>
</dbReference>